<organism evidence="2 3">
    <name type="scientific">Streptomyces roseicoloratus</name>
    <dbReference type="NCBI Taxonomy" id="2508722"/>
    <lineage>
        <taxon>Bacteria</taxon>
        <taxon>Bacillati</taxon>
        <taxon>Actinomycetota</taxon>
        <taxon>Actinomycetes</taxon>
        <taxon>Kitasatosporales</taxon>
        <taxon>Streptomycetaceae</taxon>
        <taxon>Streptomyces</taxon>
    </lineage>
</organism>
<protein>
    <submittedName>
        <fullName evidence="2">Uncharacterized protein</fullName>
    </submittedName>
</protein>
<keyword evidence="1" id="KW-0812">Transmembrane</keyword>
<reference evidence="2 3" key="1">
    <citation type="submission" date="2023-09" db="EMBL/GenBank/DDBJ databases">
        <title>Complete genome of Streptomyces roseicoloratus T14.</title>
        <authorList>
            <person name="Bashizi T."/>
            <person name="Kim M.-J."/>
            <person name="Lee G."/>
            <person name="Tagele S.B."/>
            <person name="Shin J.-H."/>
        </authorList>
    </citation>
    <scope>NUCLEOTIDE SEQUENCE [LARGE SCALE GENOMIC DNA]</scope>
    <source>
        <strain evidence="2 3">T14</strain>
    </source>
</reference>
<proteinExistence type="predicted"/>
<evidence type="ECO:0000313" key="3">
    <source>
        <dbReference type="Proteomes" id="UP001250858"/>
    </source>
</evidence>
<accession>A0ABY9S3Y1</accession>
<dbReference type="EMBL" id="CP133762">
    <property type="protein sequence ID" value="WMX49134.1"/>
    <property type="molecule type" value="Genomic_DNA"/>
</dbReference>
<keyword evidence="1" id="KW-0472">Membrane</keyword>
<dbReference type="Proteomes" id="UP001250858">
    <property type="component" value="Chromosome"/>
</dbReference>
<keyword evidence="3" id="KW-1185">Reference proteome</keyword>
<evidence type="ECO:0000256" key="1">
    <source>
        <dbReference type="SAM" id="Phobius"/>
    </source>
</evidence>
<evidence type="ECO:0000313" key="2">
    <source>
        <dbReference type="EMBL" id="WMX49134.1"/>
    </source>
</evidence>
<dbReference type="RefSeq" id="WP_309550312.1">
    <property type="nucleotide sequence ID" value="NZ_CP133762.1"/>
</dbReference>
<name>A0ABY9S3Y1_9ACTN</name>
<gene>
    <name evidence="2" type="ORF">RGF97_01140</name>
</gene>
<sequence>MLDRSRLLSEQVASGRIAVVGLGLGLGYGYGYGLMKGVAHIVTARGIAPEVLTMDAPADE</sequence>
<keyword evidence="1" id="KW-1133">Transmembrane helix</keyword>
<feature type="transmembrane region" description="Helical" evidence="1">
    <location>
        <begin position="12"/>
        <end position="30"/>
    </location>
</feature>